<keyword evidence="3" id="KW-0547">Nucleotide-binding</keyword>
<evidence type="ECO:0000313" key="7">
    <source>
        <dbReference type="Proteomes" id="UP001500013"/>
    </source>
</evidence>
<dbReference type="InterPro" id="IPR027417">
    <property type="entry name" value="P-loop_NTPase"/>
</dbReference>
<comment type="similarity">
    <text evidence="1">Belongs to the ABC transporter superfamily.</text>
</comment>
<reference evidence="6 7" key="1">
    <citation type="journal article" date="2019" name="Int. J. Syst. Evol. Microbiol.">
        <title>The Global Catalogue of Microorganisms (GCM) 10K type strain sequencing project: providing services to taxonomists for standard genome sequencing and annotation.</title>
        <authorList>
            <consortium name="The Broad Institute Genomics Platform"/>
            <consortium name="The Broad Institute Genome Sequencing Center for Infectious Disease"/>
            <person name="Wu L."/>
            <person name="Ma J."/>
        </authorList>
    </citation>
    <scope>NUCLEOTIDE SEQUENCE [LARGE SCALE GENOMIC DNA]</scope>
    <source>
        <strain evidence="6 7">JCM 15628</strain>
    </source>
</reference>
<dbReference type="InterPro" id="IPR050319">
    <property type="entry name" value="ABC_transp_ATP-bind"/>
</dbReference>
<dbReference type="InterPro" id="IPR003439">
    <property type="entry name" value="ABC_transporter-like_ATP-bd"/>
</dbReference>
<evidence type="ECO:0000256" key="4">
    <source>
        <dbReference type="ARBA" id="ARBA00022840"/>
    </source>
</evidence>
<protein>
    <submittedName>
        <fullName evidence="6">ABC transporter ATP-binding protein</fullName>
    </submittedName>
</protein>
<sequence length="276" mass="29733">MTTPAIHVQELRRSYRRPRTSLRQPGPVVEALKGVSFDVARGERFGIVGESGCGKSTLMRLLAGLDQPTSGEVQVEGQTVSGVAERRLGFLRASLQLVFQDPMGSLDPRMRVRDIIAEPLVAQGLPNRRARVAELLEAVGLSPAAADRFPHQFSGGQRQRISIARALAPSPSILLADEPVSALDVSVRAQVLNLITDLVGELGLTLVFVSHDLSVVRHVCERVAVMSEGEIVETGPTQQIFDDPQHPYTKRLLRAAPSMRRALAGAGTADLLGDAS</sequence>
<dbReference type="PANTHER" id="PTHR43776">
    <property type="entry name" value="TRANSPORT ATP-BINDING PROTEIN"/>
    <property type="match status" value="1"/>
</dbReference>
<dbReference type="EMBL" id="BAAAPU010000009">
    <property type="protein sequence ID" value="GAA1987375.1"/>
    <property type="molecule type" value="Genomic_DNA"/>
</dbReference>
<dbReference type="PROSITE" id="PS00211">
    <property type="entry name" value="ABC_TRANSPORTER_1"/>
    <property type="match status" value="1"/>
</dbReference>
<evidence type="ECO:0000256" key="1">
    <source>
        <dbReference type="ARBA" id="ARBA00005417"/>
    </source>
</evidence>
<proteinExistence type="inferred from homology"/>
<feature type="domain" description="ABC transporter" evidence="5">
    <location>
        <begin position="6"/>
        <end position="253"/>
    </location>
</feature>
<dbReference type="RefSeq" id="WP_344064509.1">
    <property type="nucleotide sequence ID" value="NZ_BAAAPU010000009.1"/>
</dbReference>
<name>A0ABN2SIK9_9MICO</name>
<dbReference type="SUPFAM" id="SSF52540">
    <property type="entry name" value="P-loop containing nucleoside triphosphate hydrolases"/>
    <property type="match status" value="1"/>
</dbReference>
<organism evidence="6 7">
    <name type="scientific">Terrabacter lapilli</name>
    <dbReference type="NCBI Taxonomy" id="436231"/>
    <lineage>
        <taxon>Bacteria</taxon>
        <taxon>Bacillati</taxon>
        <taxon>Actinomycetota</taxon>
        <taxon>Actinomycetes</taxon>
        <taxon>Micrococcales</taxon>
        <taxon>Intrasporangiaceae</taxon>
        <taxon>Terrabacter</taxon>
    </lineage>
</organism>
<dbReference type="InterPro" id="IPR013563">
    <property type="entry name" value="Oligopep_ABC_C"/>
</dbReference>
<dbReference type="Pfam" id="PF00005">
    <property type="entry name" value="ABC_tran"/>
    <property type="match status" value="1"/>
</dbReference>
<dbReference type="InterPro" id="IPR003593">
    <property type="entry name" value="AAA+_ATPase"/>
</dbReference>
<dbReference type="PANTHER" id="PTHR43776:SF7">
    <property type="entry name" value="D,D-DIPEPTIDE TRANSPORT ATP-BINDING PROTEIN DDPF-RELATED"/>
    <property type="match status" value="1"/>
</dbReference>
<dbReference type="Gene3D" id="3.40.50.300">
    <property type="entry name" value="P-loop containing nucleotide triphosphate hydrolases"/>
    <property type="match status" value="1"/>
</dbReference>
<dbReference type="CDD" id="cd03257">
    <property type="entry name" value="ABC_NikE_OppD_transporters"/>
    <property type="match status" value="1"/>
</dbReference>
<evidence type="ECO:0000256" key="3">
    <source>
        <dbReference type="ARBA" id="ARBA00022741"/>
    </source>
</evidence>
<evidence type="ECO:0000259" key="5">
    <source>
        <dbReference type="PROSITE" id="PS50893"/>
    </source>
</evidence>
<keyword evidence="7" id="KW-1185">Reference proteome</keyword>
<evidence type="ECO:0000313" key="6">
    <source>
        <dbReference type="EMBL" id="GAA1987375.1"/>
    </source>
</evidence>
<dbReference type="SMART" id="SM00382">
    <property type="entry name" value="AAA"/>
    <property type="match status" value="1"/>
</dbReference>
<comment type="caution">
    <text evidence="6">The sequence shown here is derived from an EMBL/GenBank/DDBJ whole genome shotgun (WGS) entry which is preliminary data.</text>
</comment>
<gene>
    <name evidence="6" type="ORF">GCM10009817_31150</name>
</gene>
<keyword evidence="4 6" id="KW-0067">ATP-binding</keyword>
<dbReference type="Pfam" id="PF08352">
    <property type="entry name" value="oligo_HPY"/>
    <property type="match status" value="1"/>
</dbReference>
<dbReference type="GO" id="GO:0005524">
    <property type="term" value="F:ATP binding"/>
    <property type="evidence" value="ECO:0007669"/>
    <property type="project" value="UniProtKB-KW"/>
</dbReference>
<dbReference type="PROSITE" id="PS50893">
    <property type="entry name" value="ABC_TRANSPORTER_2"/>
    <property type="match status" value="1"/>
</dbReference>
<dbReference type="InterPro" id="IPR017871">
    <property type="entry name" value="ABC_transporter-like_CS"/>
</dbReference>
<accession>A0ABN2SIK9</accession>
<dbReference type="Proteomes" id="UP001500013">
    <property type="component" value="Unassembled WGS sequence"/>
</dbReference>
<keyword evidence="2" id="KW-0813">Transport</keyword>
<evidence type="ECO:0000256" key="2">
    <source>
        <dbReference type="ARBA" id="ARBA00022448"/>
    </source>
</evidence>